<keyword evidence="1" id="KW-0328">Glycosyltransferase</keyword>
<dbReference type="GO" id="GO:0016757">
    <property type="term" value="F:glycosyltransferase activity"/>
    <property type="evidence" value="ECO:0007669"/>
    <property type="project" value="UniProtKB-KW"/>
</dbReference>
<dbReference type="EMBL" id="QDFT01000055">
    <property type="protein sequence ID" value="PVE62476.1"/>
    <property type="molecule type" value="Genomic_DNA"/>
</dbReference>
<comment type="caution">
    <text evidence="1">The sequence shown here is derived from an EMBL/GenBank/DDBJ whole genome shotgun (WGS) entry which is preliminary data.</text>
</comment>
<gene>
    <name evidence="1" type="ORF">DC432_14505</name>
</gene>
<organism evidence="1 2">
    <name type="scientific">Microbacterium testaceum</name>
    <name type="common">Aureobacterium testaceum</name>
    <name type="synonym">Brevibacterium testaceum</name>
    <dbReference type="NCBI Taxonomy" id="2033"/>
    <lineage>
        <taxon>Bacteria</taxon>
        <taxon>Bacillati</taxon>
        <taxon>Actinomycetota</taxon>
        <taxon>Actinomycetes</taxon>
        <taxon>Micrococcales</taxon>
        <taxon>Microbacteriaceae</taxon>
        <taxon>Microbacterium</taxon>
    </lineage>
</organism>
<keyword evidence="1" id="KW-0808">Transferase</keyword>
<name>A0A2T7VYH3_MICTE</name>
<reference evidence="1 2" key="1">
    <citation type="submission" date="2018-04" db="EMBL/GenBank/DDBJ databases">
        <authorList>
            <person name="Go L.Y."/>
            <person name="Mitchell J.A."/>
        </authorList>
    </citation>
    <scope>NUCLEOTIDE SEQUENCE [LARGE SCALE GENOMIC DNA]</scope>
    <source>
        <strain evidence="1 2">TPD7010</strain>
    </source>
</reference>
<dbReference type="PANTHER" id="PTHR12526:SF635">
    <property type="entry name" value="GLYCOSYL TRANSFERASE GROUP 1"/>
    <property type="match status" value="1"/>
</dbReference>
<dbReference type="Gene3D" id="3.40.50.2000">
    <property type="entry name" value="Glycogen Phosphorylase B"/>
    <property type="match status" value="2"/>
</dbReference>
<dbReference type="Pfam" id="PF13692">
    <property type="entry name" value="Glyco_trans_1_4"/>
    <property type="match status" value="1"/>
</dbReference>
<evidence type="ECO:0000313" key="2">
    <source>
        <dbReference type="Proteomes" id="UP000244649"/>
    </source>
</evidence>
<dbReference type="SUPFAM" id="SSF53756">
    <property type="entry name" value="UDP-Glycosyltransferase/glycogen phosphorylase"/>
    <property type="match status" value="1"/>
</dbReference>
<evidence type="ECO:0000313" key="1">
    <source>
        <dbReference type="EMBL" id="PVE62476.1"/>
    </source>
</evidence>
<protein>
    <submittedName>
        <fullName evidence="1">GDP-mannose--glycolipid 4-beta-D-mannosyltransferase</fullName>
    </submittedName>
</protein>
<dbReference type="PANTHER" id="PTHR12526">
    <property type="entry name" value="GLYCOSYLTRANSFERASE"/>
    <property type="match status" value="1"/>
</dbReference>
<proteinExistence type="predicted"/>
<dbReference type="Proteomes" id="UP000244649">
    <property type="component" value="Unassembled WGS sequence"/>
</dbReference>
<accession>A0A2T7VYH3</accession>
<sequence length="399" mass="43864">MPTTMTPARADGVTPRLRIAVDAGGCRECDGNASLLVIRAGYGLAEEPPAVLHETSGGRWAMVENNAPITVLHSLAPPDGTTRYVDQMTDGAPADVRVRYFSWRVALTGRYDVLHLHWPEFLVRARRRRTRVAKRLAMRVLLWRTRWARIPIVRTTHNVTPHESGTAAERRLVRAVDRATTAFIHLNGTTAAPAPGLETVIAHGHYRDRFAAHPRSDRVPGRILYFGIIRPRKNVEHLIDVFLARERPGCRLRIVGSPTPELAERIAARIAGHDDVSARLAFVDDDELVAEVTAASLVVLPYSEMHNSGAALVALSLDRPVLVPRSPANDELAREVGPGWVLPFDGTLDDADLTAALAAAGAFGDDDRPALGGRDWDEVGRRHRDVYRAALDRVRGGSR</sequence>
<dbReference type="AlphaFoldDB" id="A0A2T7VYH3"/>